<dbReference type="Gene3D" id="2.40.128.20">
    <property type="match status" value="1"/>
</dbReference>
<feature type="domain" description="Lipocalin/cytosolic fatty-acid binding" evidence="2">
    <location>
        <begin position="38"/>
        <end position="169"/>
    </location>
</feature>
<feature type="chain" id="PRO_5024802064" evidence="1">
    <location>
        <begin position="20"/>
        <end position="179"/>
    </location>
</feature>
<proteinExistence type="predicted"/>
<evidence type="ECO:0000313" key="3">
    <source>
        <dbReference type="EMBL" id="MUP40330.1"/>
    </source>
</evidence>
<accession>A0A646QII8</accession>
<dbReference type="InterPro" id="IPR012674">
    <property type="entry name" value="Calycin"/>
</dbReference>
<reference evidence="3" key="1">
    <citation type="submission" date="2018-11" db="EMBL/GenBank/DDBJ databases">
        <title>Venom-gland transcriptomics and venom proteomics of the Florida green centipede (Hemiscolopendra marginata) reveal sex-based variation in a centipede venom.</title>
        <authorList>
            <person name="Nystrom G.S."/>
            <person name="Ward M.J."/>
            <person name="Ellsworth S.A."/>
            <person name="Rokyta D.R."/>
        </authorList>
    </citation>
    <scope>NUCLEOTIDE SEQUENCE</scope>
    <source>
        <tissue evidence="3">Venom gland</tissue>
    </source>
</reference>
<feature type="signal peptide" evidence="1">
    <location>
        <begin position="1"/>
        <end position="19"/>
    </location>
</feature>
<keyword evidence="1" id="KW-0732">Signal</keyword>
<evidence type="ECO:0000259" key="2">
    <source>
        <dbReference type="Pfam" id="PF00061"/>
    </source>
</evidence>
<dbReference type="SUPFAM" id="SSF50814">
    <property type="entry name" value="Lipocalins"/>
    <property type="match status" value="1"/>
</dbReference>
<evidence type="ECO:0000256" key="1">
    <source>
        <dbReference type="SAM" id="SignalP"/>
    </source>
</evidence>
<name>A0A646QII8_9MYRI</name>
<dbReference type="AlphaFoldDB" id="A0A646QII8"/>
<organism evidence="3">
    <name type="scientific">Hemiscolopendra marginata</name>
    <dbReference type="NCBI Taxonomy" id="943146"/>
    <lineage>
        <taxon>Eukaryota</taxon>
        <taxon>Metazoa</taxon>
        <taxon>Ecdysozoa</taxon>
        <taxon>Arthropoda</taxon>
        <taxon>Myriapoda</taxon>
        <taxon>Chilopoda</taxon>
        <taxon>Pleurostigmophora</taxon>
        <taxon>Scolopendromorpha</taxon>
        <taxon>Scolopendridae</taxon>
        <taxon>Hemiscolopendra</taxon>
    </lineage>
</organism>
<dbReference type="EMBL" id="GHBY01000153">
    <property type="protein sequence ID" value="MUP40330.1"/>
    <property type="molecule type" value="Transcribed_RNA"/>
</dbReference>
<dbReference type="InterPro" id="IPR000566">
    <property type="entry name" value="Lipocln_cytosolic_FA-bd_dom"/>
</dbReference>
<sequence length="179" mass="19968">MCHLILATILAVGVIRSQADDLSLCPDVQSEPLQGGEGRWYLIYKSFQGVNLGCLYADKVNSSLDAITFSITWQFEDGDSISDNTIIKKDADEKYYIYGANENGANNRIAKIAIKSDGDFRLMWICHDQGNGRTRGDAVVFSKTPEYSPDISEKFSNWLTEKGFQFEGFKKSRIDGCPA</sequence>
<dbReference type="Pfam" id="PF00061">
    <property type="entry name" value="Lipocalin"/>
    <property type="match status" value="1"/>
</dbReference>
<protein>
    <submittedName>
        <fullName evidence="3">Venom protein</fullName>
    </submittedName>
</protein>